<dbReference type="EMBL" id="JAANQT010004512">
    <property type="protein sequence ID" value="KAG1298659.1"/>
    <property type="molecule type" value="Genomic_DNA"/>
</dbReference>
<dbReference type="InterPro" id="IPR038717">
    <property type="entry name" value="Tc1-like_DDE_dom"/>
</dbReference>
<dbReference type="GO" id="GO:0003676">
    <property type="term" value="F:nucleic acid binding"/>
    <property type="evidence" value="ECO:0007669"/>
    <property type="project" value="InterPro"/>
</dbReference>
<keyword evidence="3" id="KW-1185">Reference proteome</keyword>
<dbReference type="Pfam" id="PF13358">
    <property type="entry name" value="DDE_3"/>
    <property type="match status" value="1"/>
</dbReference>
<name>A0A9P7BL87_RHIOR</name>
<proteinExistence type="predicted"/>
<accession>A0A9P7BL87</accession>
<evidence type="ECO:0000259" key="1">
    <source>
        <dbReference type="Pfam" id="PF13358"/>
    </source>
</evidence>
<dbReference type="Proteomes" id="UP000716291">
    <property type="component" value="Unassembled WGS sequence"/>
</dbReference>
<dbReference type="Gene3D" id="3.30.420.10">
    <property type="entry name" value="Ribonuclease H-like superfamily/Ribonuclease H"/>
    <property type="match status" value="1"/>
</dbReference>
<reference evidence="2" key="1">
    <citation type="journal article" date="2020" name="Microb. Genom.">
        <title>Genetic diversity of clinical and environmental Mucorales isolates obtained from an investigation of mucormycosis cases among solid organ transplant recipients.</title>
        <authorList>
            <person name="Nguyen M.H."/>
            <person name="Kaul D."/>
            <person name="Muto C."/>
            <person name="Cheng S.J."/>
            <person name="Richter R.A."/>
            <person name="Bruno V.M."/>
            <person name="Liu G."/>
            <person name="Beyhan S."/>
            <person name="Sundermann A.J."/>
            <person name="Mounaud S."/>
            <person name="Pasculle A.W."/>
            <person name="Nierman W.C."/>
            <person name="Driscoll E."/>
            <person name="Cumbie R."/>
            <person name="Clancy C.J."/>
            <person name="Dupont C.L."/>
        </authorList>
    </citation>
    <scope>NUCLEOTIDE SEQUENCE</scope>
    <source>
        <strain evidence="2">GL11</strain>
    </source>
</reference>
<dbReference type="AlphaFoldDB" id="A0A9P7BL87"/>
<gene>
    <name evidence="2" type="ORF">G6F64_012933</name>
</gene>
<feature type="domain" description="Tc1-like transposase DDE" evidence="1">
    <location>
        <begin position="26"/>
        <end position="95"/>
    </location>
</feature>
<dbReference type="InterPro" id="IPR036397">
    <property type="entry name" value="RNaseH_sf"/>
</dbReference>
<sequence length="96" mass="11213">MIIEEPTIEYADVEKSTAIENNKPVAKDTTTAHFVRFVNELLDIMDIDESLMGRYLVMDYCTIHKSHPMIRKIDSRGYRVMHLPPYSPELNPIKQF</sequence>
<comment type="caution">
    <text evidence="2">The sequence shown here is derived from an EMBL/GenBank/DDBJ whole genome shotgun (WGS) entry which is preliminary data.</text>
</comment>
<evidence type="ECO:0000313" key="2">
    <source>
        <dbReference type="EMBL" id="KAG1298659.1"/>
    </source>
</evidence>
<evidence type="ECO:0000313" key="3">
    <source>
        <dbReference type="Proteomes" id="UP000716291"/>
    </source>
</evidence>
<dbReference type="OrthoDB" id="2287621at2759"/>
<protein>
    <recommendedName>
        <fullName evidence="1">Tc1-like transposase DDE domain-containing protein</fullName>
    </recommendedName>
</protein>
<organism evidence="2 3">
    <name type="scientific">Rhizopus oryzae</name>
    <name type="common">Mucormycosis agent</name>
    <name type="synonym">Rhizopus arrhizus var. delemar</name>
    <dbReference type="NCBI Taxonomy" id="64495"/>
    <lineage>
        <taxon>Eukaryota</taxon>
        <taxon>Fungi</taxon>
        <taxon>Fungi incertae sedis</taxon>
        <taxon>Mucoromycota</taxon>
        <taxon>Mucoromycotina</taxon>
        <taxon>Mucoromycetes</taxon>
        <taxon>Mucorales</taxon>
        <taxon>Mucorineae</taxon>
        <taxon>Rhizopodaceae</taxon>
        <taxon>Rhizopus</taxon>
    </lineage>
</organism>